<keyword evidence="6 7" id="KW-0472">Membrane</keyword>
<feature type="domain" description="ABC transmembrane type-1" evidence="8">
    <location>
        <begin position="75"/>
        <end position="277"/>
    </location>
</feature>
<feature type="transmembrane region" description="Helical" evidence="7">
    <location>
        <begin position="111"/>
        <end position="135"/>
    </location>
</feature>
<reference evidence="9 10" key="1">
    <citation type="submission" date="2016-07" db="EMBL/GenBank/DDBJ databases">
        <title>Draft genome sequence of Prauserella muralis DSM 45305, isolated from a mould-covered wall in an indoor environment.</title>
        <authorList>
            <person name="Ruckert C."/>
            <person name="Albersmeier A."/>
            <person name="Jiang C.-L."/>
            <person name="Jiang Y."/>
            <person name="Kalinowski J."/>
            <person name="Schneider O."/>
            <person name="Winkler A."/>
            <person name="Zotchev S.B."/>
        </authorList>
    </citation>
    <scope>NUCLEOTIDE SEQUENCE [LARGE SCALE GENOMIC DNA]</scope>
    <source>
        <strain evidence="9 10">DSM 45305</strain>
    </source>
</reference>
<evidence type="ECO:0000313" key="10">
    <source>
        <dbReference type="Proteomes" id="UP000249915"/>
    </source>
</evidence>
<feature type="transmembrane region" description="Helical" evidence="7">
    <location>
        <begin position="79"/>
        <end position="99"/>
    </location>
</feature>
<dbReference type="InterPro" id="IPR035906">
    <property type="entry name" value="MetI-like_sf"/>
</dbReference>
<dbReference type="GO" id="GO:0055085">
    <property type="term" value="P:transmembrane transport"/>
    <property type="evidence" value="ECO:0007669"/>
    <property type="project" value="InterPro"/>
</dbReference>
<proteinExistence type="inferred from homology"/>
<dbReference type="EMBL" id="MASW01000007">
    <property type="protein sequence ID" value="PXY19661.1"/>
    <property type="molecule type" value="Genomic_DNA"/>
</dbReference>
<dbReference type="PANTHER" id="PTHR43163:SF2">
    <property type="entry name" value="ABC TRANSPORTER PERMEASE PROTEIN"/>
    <property type="match status" value="1"/>
</dbReference>
<dbReference type="Pfam" id="PF00528">
    <property type="entry name" value="BPD_transp_1"/>
    <property type="match status" value="1"/>
</dbReference>
<keyword evidence="3" id="KW-1003">Cell membrane</keyword>
<evidence type="ECO:0000256" key="3">
    <source>
        <dbReference type="ARBA" id="ARBA00022475"/>
    </source>
</evidence>
<evidence type="ECO:0000256" key="5">
    <source>
        <dbReference type="ARBA" id="ARBA00022989"/>
    </source>
</evidence>
<evidence type="ECO:0000259" key="8">
    <source>
        <dbReference type="PROSITE" id="PS50928"/>
    </source>
</evidence>
<comment type="similarity">
    <text evidence="7">Belongs to the binding-protein-dependent transport system permease family.</text>
</comment>
<evidence type="ECO:0000256" key="2">
    <source>
        <dbReference type="ARBA" id="ARBA00022448"/>
    </source>
</evidence>
<dbReference type="Proteomes" id="UP000249915">
    <property type="component" value="Unassembled WGS sequence"/>
</dbReference>
<accession>A0A2V4AJ56</accession>
<evidence type="ECO:0000256" key="6">
    <source>
        <dbReference type="ARBA" id="ARBA00023136"/>
    </source>
</evidence>
<dbReference type="GO" id="GO:0005886">
    <property type="term" value="C:plasma membrane"/>
    <property type="evidence" value="ECO:0007669"/>
    <property type="project" value="UniProtKB-SubCell"/>
</dbReference>
<comment type="caution">
    <text evidence="9">The sequence shown here is derived from an EMBL/GenBank/DDBJ whole genome shotgun (WGS) entry which is preliminary data.</text>
</comment>
<keyword evidence="2 7" id="KW-0813">Transport</keyword>
<keyword evidence="5 7" id="KW-1133">Transmembrane helix</keyword>
<comment type="subcellular location">
    <subcellularLocation>
        <location evidence="1 7">Cell membrane</location>
        <topology evidence="1 7">Multi-pass membrane protein</topology>
    </subcellularLocation>
</comment>
<name>A0A2V4AJ56_9PSEU</name>
<protein>
    <recommendedName>
        <fullName evidence="8">ABC transmembrane type-1 domain-containing protein</fullName>
    </recommendedName>
</protein>
<dbReference type="AlphaFoldDB" id="A0A2V4AJ56"/>
<dbReference type="PROSITE" id="PS50928">
    <property type="entry name" value="ABC_TM1"/>
    <property type="match status" value="1"/>
</dbReference>
<gene>
    <name evidence="9" type="ORF">BAY60_29540</name>
</gene>
<feature type="transmembrane region" description="Helical" evidence="7">
    <location>
        <begin position="258"/>
        <end position="284"/>
    </location>
</feature>
<evidence type="ECO:0000256" key="4">
    <source>
        <dbReference type="ARBA" id="ARBA00022692"/>
    </source>
</evidence>
<evidence type="ECO:0000256" key="7">
    <source>
        <dbReference type="RuleBase" id="RU363032"/>
    </source>
</evidence>
<feature type="transmembrane region" description="Helical" evidence="7">
    <location>
        <begin position="155"/>
        <end position="173"/>
    </location>
</feature>
<keyword evidence="10" id="KW-1185">Reference proteome</keyword>
<dbReference type="InterPro" id="IPR000515">
    <property type="entry name" value="MetI-like"/>
</dbReference>
<dbReference type="SUPFAM" id="SSF161098">
    <property type="entry name" value="MetI-like"/>
    <property type="match status" value="1"/>
</dbReference>
<sequence>MLVFAFVHAAPGGPERSIGGRFATAEQLVAIREQYRLNDPLWTQYGQFVSSALGLDFGTSYSMREPVTDSISRAASTTVPLVLFGWLAALLIGTALGVVSARHAGGAFDRGVLGFTVVGASAPIFATAILLSYVFGVALGWLPTLGEGDGGMDRIRHLVLPGVTLAIAAMAAITKVTKVRVGQVLEADHITFATARGLPPRGVLVSEVLRNSGVQLVTQAGAVLVAMLSAVILVEEVFDLDGLGSLLIQAITARDIPLIQAITLFTCIFIVAVNLVVDLVCMAIDPRLRIGRGGVTR</sequence>
<dbReference type="Gene3D" id="1.10.3720.10">
    <property type="entry name" value="MetI-like"/>
    <property type="match status" value="1"/>
</dbReference>
<evidence type="ECO:0000313" key="9">
    <source>
        <dbReference type="EMBL" id="PXY19661.1"/>
    </source>
</evidence>
<organism evidence="9 10">
    <name type="scientific">Prauserella muralis</name>
    <dbReference type="NCBI Taxonomy" id="588067"/>
    <lineage>
        <taxon>Bacteria</taxon>
        <taxon>Bacillati</taxon>
        <taxon>Actinomycetota</taxon>
        <taxon>Actinomycetes</taxon>
        <taxon>Pseudonocardiales</taxon>
        <taxon>Pseudonocardiaceae</taxon>
        <taxon>Prauserella</taxon>
    </lineage>
</organism>
<feature type="transmembrane region" description="Helical" evidence="7">
    <location>
        <begin position="216"/>
        <end position="238"/>
    </location>
</feature>
<keyword evidence="4 7" id="KW-0812">Transmembrane</keyword>
<dbReference type="PANTHER" id="PTHR43163">
    <property type="entry name" value="DIPEPTIDE TRANSPORT SYSTEM PERMEASE PROTEIN DPPB-RELATED"/>
    <property type="match status" value="1"/>
</dbReference>
<evidence type="ECO:0000256" key="1">
    <source>
        <dbReference type="ARBA" id="ARBA00004651"/>
    </source>
</evidence>